<feature type="transmembrane region" description="Helical" evidence="1">
    <location>
        <begin position="72"/>
        <end position="89"/>
    </location>
</feature>
<sequence length="133" mass="14802">MLAIVGFVRAKAAMRRNGYSTMPSRQPMADLPKPVRKQLLRAIQRGQPVPPELQGHAERWARFVLVLARYGWAYLWLSVALLALLLNAVTGGSEVLAAMVWVLVVCLVVLVLVSLMLWQYYVAARRFLNGAAA</sequence>
<proteinExistence type="predicted"/>
<dbReference type="EMBL" id="JBHLUD010000020">
    <property type="protein sequence ID" value="MFC0548920.1"/>
    <property type="molecule type" value="Genomic_DNA"/>
</dbReference>
<evidence type="ECO:0000313" key="2">
    <source>
        <dbReference type="EMBL" id="MFC0548920.1"/>
    </source>
</evidence>
<dbReference type="Proteomes" id="UP001589810">
    <property type="component" value="Unassembled WGS sequence"/>
</dbReference>
<keyword evidence="1" id="KW-0472">Membrane</keyword>
<keyword evidence="1" id="KW-1133">Transmembrane helix</keyword>
<keyword evidence="1" id="KW-0812">Transmembrane</keyword>
<evidence type="ECO:0000256" key="1">
    <source>
        <dbReference type="SAM" id="Phobius"/>
    </source>
</evidence>
<name>A0ABV6N8J2_9PSEU</name>
<gene>
    <name evidence="2" type="ORF">ACFFH7_45940</name>
</gene>
<dbReference type="RefSeq" id="WP_273940490.1">
    <property type="nucleotide sequence ID" value="NZ_CP097263.1"/>
</dbReference>
<reference evidence="2 3" key="1">
    <citation type="submission" date="2024-09" db="EMBL/GenBank/DDBJ databases">
        <authorList>
            <person name="Sun Q."/>
            <person name="Mori K."/>
        </authorList>
    </citation>
    <scope>NUCLEOTIDE SEQUENCE [LARGE SCALE GENOMIC DNA]</scope>
    <source>
        <strain evidence="2 3">TBRC 1432</strain>
    </source>
</reference>
<feature type="transmembrane region" description="Helical" evidence="1">
    <location>
        <begin position="95"/>
        <end position="118"/>
    </location>
</feature>
<accession>A0ABV6N8J2</accession>
<keyword evidence="3" id="KW-1185">Reference proteome</keyword>
<comment type="caution">
    <text evidence="2">The sequence shown here is derived from an EMBL/GenBank/DDBJ whole genome shotgun (WGS) entry which is preliminary data.</text>
</comment>
<evidence type="ECO:0000313" key="3">
    <source>
        <dbReference type="Proteomes" id="UP001589810"/>
    </source>
</evidence>
<organism evidence="2 3">
    <name type="scientific">Kutzneria chonburiensis</name>
    <dbReference type="NCBI Taxonomy" id="1483604"/>
    <lineage>
        <taxon>Bacteria</taxon>
        <taxon>Bacillati</taxon>
        <taxon>Actinomycetota</taxon>
        <taxon>Actinomycetes</taxon>
        <taxon>Pseudonocardiales</taxon>
        <taxon>Pseudonocardiaceae</taxon>
        <taxon>Kutzneria</taxon>
    </lineage>
</organism>
<protein>
    <submittedName>
        <fullName evidence="2">Uncharacterized protein</fullName>
    </submittedName>
</protein>